<reference evidence="2 3" key="1">
    <citation type="submission" date="2021-03" db="EMBL/GenBank/DDBJ databases">
        <title>Actinomadura violae sp. nov., isolated from lichen in Thailand.</title>
        <authorList>
            <person name="Kanchanasin P."/>
            <person name="Saeng-In P."/>
            <person name="Phongsopitanun W."/>
            <person name="Yuki M."/>
            <person name="Kudo T."/>
            <person name="Ohkuma M."/>
            <person name="Tanasupawat S."/>
        </authorList>
    </citation>
    <scope>NUCLEOTIDE SEQUENCE [LARGE SCALE GENOMIC DNA]</scope>
    <source>
        <strain evidence="2 3">LCR2-06</strain>
    </source>
</reference>
<comment type="caution">
    <text evidence="2">The sequence shown here is derived from an EMBL/GenBank/DDBJ whole genome shotgun (WGS) entry which is preliminary data.</text>
</comment>
<dbReference type="InterPro" id="IPR039422">
    <property type="entry name" value="MarR/SlyA-like"/>
</dbReference>
<dbReference type="PANTHER" id="PTHR33164">
    <property type="entry name" value="TRANSCRIPTIONAL REGULATOR, MARR FAMILY"/>
    <property type="match status" value="1"/>
</dbReference>
<accession>A0ABS3S5B1</accession>
<dbReference type="Pfam" id="PF12802">
    <property type="entry name" value="MarR_2"/>
    <property type="match status" value="1"/>
</dbReference>
<proteinExistence type="predicted"/>
<dbReference type="PROSITE" id="PS50995">
    <property type="entry name" value="HTH_MARR_2"/>
    <property type="match status" value="1"/>
</dbReference>
<keyword evidence="3" id="KW-1185">Reference proteome</keyword>
<dbReference type="InterPro" id="IPR036388">
    <property type="entry name" value="WH-like_DNA-bd_sf"/>
</dbReference>
<sequence>MGPGSRIGALARRLAALVTDRVQEGLAAEGITDVRPVHLRVFVALDQGPARITAIAERLGATKQTVGPLVDELVRLGYLSRLPDPRDSRAKLVDFTPAGRAAATTAQQCAEAIDRELAEQVGLARAQDCRATLWSLITGLDRSAG</sequence>
<protein>
    <submittedName>
        <fullName evidence="2">MarR family transcriptional regulator</fullName>
    </submittedName>
</protein>
<evidence type="ECO:0000259" key="1">
    <source>
        <dbReference type="PROSITE" id="PS50995"/>
    </source>
</evidence>
<evidence type="ECO:0000313" key="3">
    <source>
        <dbReference type="Proteomes" id="UP000680206"/>
    </source>
</evidence>
<name>A0ABS3S5B1_9ACTN</name>
<dbReference type="SMART" id="SM00347">
    <property type="entry name" value="HTH_MARR"/>
    <property type="match status" value="1"/>
</dbReference>
<dbReference type="EMBL" id="JAGEPF010000033">
    <property type="protein sequence ID" value="MBO2464206.1"/>
    <property type="molecule type" value="Genomic_DNA"/>
</dbReference>
<gene>
    <name evidence="2" type="ORF">J4709_42215</name>
</gene>
<dbReference type="Gene3D" id="1.10.10.10">
    <property type="entry name" value="Winged helix-like DNA-binding domain superfamily/Winged helix DNA-binding domain"/>
    <property type="match status" value="1"/>
</dbReference>
<dbReference type="PANTHER" id="PTHR33164:SF99">
    <property type="entry name" value="MARR FAMILY REGULATORY PROTEIN"/>
    <property type="match status" value="1"/>
</dbReference>
<organism evidence="2 3">
    <name type="scientific">Actinomadura violacea</name>
    <dbReference type="NCBI Taxonomy" id="2819934"/>
    <lineage>
        <taxon>Bacteria</taxon>
        <taxon>Bacillati</taxon>
        <taxon>Actinomycetota</taxon>
        <taxon>Actinomycetes</taxon>
        <taxon>Streptosporangiales</taxon>
        <taxon>Thermomonosporaceae</taxon>
        <taxon>Actinomadura</taxon>
    </lineage>
</organism>
<dbReference type="InterPro" id="IPR036390">
    <property type="entry name" value="WH_DNA-bd_sf"/>
</dbReference>
<dbReference type="InterPro" id="IPR000835">
    <property type="entry name" value="HTH_MarR-typ"/>
</dbReference>
<dbReference type="SUPFAM" id="SSF46785">
    <property type="entry name" value="Winged helix' DNA-binding domain"/>
    <property type="match status" value="1"/>
</dbReference>
<dbReference type="Proteomes" id="UP000680206">
    <property type="component" value="Unassembled WGS sequence"/>
</dbReference>
<evidence type="ECO:0000313" key="2">
    <source>
        <dbReference type="EMBL" id="MBO2464206.1"/>
    </source>
</evidence>
<feature type="domain" description="HTH marR-type" evidence="1">
    <location>
        <begin position="4"/>
        <end position="142"/>
    </location>
</feature>